<dbReference type="RefSeq" id="WP_222187985.1">
    <property type="nucleotide sequence ID" value="NZ_BAABHW010000001.1"/>
</dbReference>
<feature type="domain" description="ABM" evidence="1">
    <location>
        <begin position="2"/>
        <end position="94"/>
    </location>
</feature>
<evidence type="ECO:0000313" key="2">
    <source>
        <dbReference type="EMBL" id="GAA5068217.1"/>
    </source>
</evidence>
<dbReference type="PROSITE" id="PS51725">
    <property type="entry name" value="ABM"/>
    <property type="match status" value="1"/>
</dbReference>
<dbReference type="PANTHER" id="PTHR34474:SF2">
    <property type="entry name" value="SIGNAL TRANSDUCTION PROTEIN TRAP"/>
    <property type="match status" value="1"/>
</dbReference>
<keyword evidence="2" id="KW-0560">Oxidoreductase</keyword>
<keyword evidence="2" id="KW-0503">Monooxygenase</keyword>
<organism evidence="2 3">
    <name type="scientific">[Roseibacterium] beibuensis</name>
    <dbReference type="NCBI Taxonomy" id="1193142"/>
    <lineage>
        <taxon>Bacteria</taxon>
        <taxon>Pseudomonadati</taxon>
        <taxon>Pseudomonadota</taxon>
        <taxon>Alphaproteobacteria</taxon>
        <taxon>Rhodobacterales</taxon>
        <taxon>Roseobacteraceae</taxon>
        <taxon>Roseicyclus</taxon>
    </lineage>
</organism>
<dbReference type="SUPFAM" id="SSF54909">
    <property type="entry name" value="Dimeric alpha+beta barrel"/>
    <property type="match status" value="1"/>
</dbReference>
<dbReference type="EMBL" id="BAABHW010000001">
    <property type="protein sequence ID" value="GAA5068217.1"/>
    <property type="molecule type" value="Genomic_DNA"/>
</dbReference>
<dbReference type="PANTHER" id="PTHR34474">
    <property type="entry name" value="SIGNAL TRANSDUCTION PROTEIN TRAP"/>
    <property type="match status" value="1"/>
</dbReference>
<dbReference type="InterPro" id="IPR050404">
    <property type="entry name" value="Heme-degrading_MO"/>
</dbReference>
<protein>
    <submittedName>
        <fullName evidence="2">Antibiotic biosynthesis monooxygenase</fullName>
    </submittedName>
</protein>
<sequence>MYLAMNRFTVRSENADAFEALWLGRDSHLKDMEGFVEFHMLKGPEKEDGTILYASHTVWENEEVFRAWTRSEEFRKAHANAGTTSKLHEGSPSFEGFSAIQHIARDAAA</sequence>
<gene>
    <name evidence="2" type="ORF">GCM10023209_08560</name>
</gene>
<dbReference type="InterPro" id="IPR007138">
    <property type="entry name" value="ABM_dom"/>
</dbReference>
<comment type="caution">
    <text evidence="2">The sequence shown here is derived from an EMBL/GenBank/DDBJ whole genome shotgun (WGS) entry which is preliminary data.</text>
</comment>
<evidence type="ECO:0000313" key="3">
    <source>
        <dbReference type="Proteomes" id="UP001499910"/>
    </source>
</evidence>
<reference evidence="3" key="1">
    <citation type="journal article" date="2019" name="Int. J. Syst. Evol. Microbiol.">
        <title>The Global Catalogue of Microorganisms (GCM) 10K type strain sequencing project: providing services to taxonomists for standard genome sequencing and annotation.</title>
        <authorList>
            <consortium name="The Broad Institute Genomics Platform"/>
            <consortium name="The Broad Institute Genome Sequencing Center for Infectious Disease"/>
            <person name="Wu L."/>
            <person name="Ma J."/>
        </authorList>
    </citation>
    <scope>NUCLEOTIDE SEQUENCE [LARGE SCALE GENOMIC DNA]</scope>
    <source>
        <strain evidence="3">JCM 18015</strain>
    </source>
</reference>
<dbReference type="Pfam" id="PF03992">
    <property type="entry name" value="ABM"/>
    <property type="match status" value="1"/>
</dbReference>
<dbReference type="InterPro" id="IPR011008">
    <property type="entry name" value="Dimeric_a/b-barrel"/>
</dbReference>
<dbReference type="GO" id="GO:0004497">
    <property type="term" value="F:monooxygenase activity"/>
    <property type="evidence" value="ECO:0007669"/>
    <property type="project" value="UniProtKB-KW"/>
</dbReference>
<evidence type="ECO:0000259" key="1">
    <source>
        <dbReference type="PROSITE" id="PS51725"/>
    </source>
</evidence>
<proteinExistence type="predicted"/>
<keyword evidence="3" id="KW-1185">Reference proteome</keyword>
<dbReference type="Proteomes" id="UP001499910">
    <property type="component" value="Unassembled WGS sequence"/>
</dbReference>
<name>A0ABP9L2G4_9RHOB</name>
<dbReference type="Gene3D" id="3.30.70.100">
    <property type="match status" value="1"/>
</dbReference>
<accession>A0ABP9L2G4</accession>